<dbReference type="RefSeq" id="WP_062620649.1">
    <property type="nucleotide sequence ID" value="NZ_JRWG01000002.1"/>
</dbReference>
<dbReference type="Gene3D" id="3.40.47.10">
    <property type="match status" value="1"/>
</dbReference>
<dbReference type="InterPro" id="IPR014031">
    <property type="entry name" value="Ketoacyl_synth_C"/>
</dbReference>
<dbReference type="AlphaFoldDB" id="A0A137RKT0"/>
<dbReference type="GO" id="GO:0004315">
    <property type="term" value="F:3-oxoacyl-[acyl-carrier-protein] synthase activity"/>
    <property type="evidence" value="ECO:0007669"/>
    <property type="project" value="TreeGrafter"/>
</dbReference>
<dbReference type="InterPro" id="IPR016039">
    <property type="entry name" value="Thiolase-like"/>
</dbReference>
<comment type="similarity">
    <text evidence="1 3">Belongs to the thiolase-like superfamily. Beta-ketoacyl-ACP synthases family.</text>
</comment>
<dbReference type="Proteomes" id="UP000070138">
    <property type="component" value="Unassembled WGS sequence"/>
</dbReference>
<evidence type="ECO:0000259" key="4">
    <source>
        <dbReference type="PROSITE" id="PS52004"/>
    </source>
</evidence>
<organism evidence="5 6">
    <name type="scientific">Aequorivita aquimaris</name>
    <dbReference type="NCBI Taxonomy" id="1548749"/>
    <lineage>
        <taxon>Bacteria</taxon>
        <taxon>Pseudomonadati</taxon>
        <taxon>Bacteroidota</taxon>
        <taxon>Flavobacteriia</taxon>
        <taxon>Flavobacteriales</taxon>
        <taxon>Flavobacteriaceae</taxon>
        <taxon>Aequorivita</taxon>
    </lineage>
</organism>
<dbReference type="Pfam" id="PF02801">
    <property type="entry name" value="Ketoacyl-synt_C"/>
    <property type="match status" value="1"/>
</dbReference>
<gene>
    <name evidence="5" type="ORF">LS48_03110</name>
</gene>
<sequence length="382" mass="41063">MGKTFVSYNNILGSLGFDSETVVENISKGISGLAKFDDASLLPEPFCASMISSEVIKSEFNKIGDTSKYTKLEQMLILSLKKVIDAADIQLNEKVGLIISTTKGNIDVLEKGNNFLESRAYLSELGKTIKLFFGFKNEAIILSNACVSGILAISAAKRFISEGKYDHVFITSGDLVTKFILSGFNSFQALSAEPCKPYDKNRVGINLGEVAASSLVTSSEENLPKEAVEILGDATCNDANHISGPSRTGEGLFRSVNAVLKEANLNAKEIDYISAHGTATPFNDEMEAIAFSRLKMENVPLNSLKGYFGHTLGASGLLETIVGMHSMKKNILFSSKGFAELGVSKNINIIKTNTPKTLNTFLKTASGFGGCNTAVIFGKINN</sequence>
<dbReference type="InterPro" id="IPR014030">
    <property type="entry name" value="Ketoacyl_synth_N"/>
</dbReference>
<reference evidence="5 6" key="2">
    <citation type="journal article" date="2016" name="Int. J. Syst. Evol. Microbiol.">
        <title>Vitellibacter aquimaris sp. nov., a marine bacterium isolated from seawater.</title>
        <authorList>
            <person name="Thevarajoo S."/>
            <person name="Selvaratnam C."/>
            <person name="Goh K.M."/>
            <person name="Hong K.W."/>
            <person name="Chan X.Y."/>
            <person name="Chan K.G."/>
            <person name="Chong C.S."/>
        </authorList>
    </citation>
    <scope>NUCLEOTIDE SEQUENCE [LARGE SCALE GENOMIC DNA]</scope>
    <source>
        <strain evidence="5 6">D-24</strain>
    </source>
</reference>
<evidence type="ECO:0000256" key="1">
    <source>
        <dbReference type="ARBA" id="ARBA00008467"/>
    </source>
</evidence>
<keyword evidence="2 3" id="KW-0808">Transferase</keyword>
<evidence type="ECO:0000313" key="6">
    <source>
        <dbReference type="Proteomes" id="UP000070138"/>
    </source>
</evidence>
<evidence type="ECO:0000256" key="3">
    <source>
        <dbReference type="RuleBase" id="RU003694"/>
    </source>
</evidence>
<feature type="domain" description="Ketosynthase family 3 (KS3)" evidence="4">
    <location>
        <begin position="1"/>
        <end position="379"/>
    </location>
</feature>
<dbReference type="STRING" id="1548749.LS48_03110"/>
<dbReference type="PATRIC" id="fig|1548749.3.peg.662"/>
<evidence type="ECO:0000313" key="5">
    <source>
        <dbReference type="EMBL" id="KXO00789.1"/>
    </source>
</evidence>
<dbReference type="OrthoDB" id="9808669at2"/>
<dbReference type="InterPro" id="IPR020841">
    <property type="entry name" value="PKS_Beta-ketoAc_synthase_dom"/>
</dbReference>
<protein>
    <submittedName>
        <fullName evidence="5">Beta-ketoacyl synthase</fullName>
    </submittedName>
</protein>
<evidence type="ECO:0000256" key="2">
    <source>
        <dbReference type="ARBA" id="ARBA00022679"/>
    </source>
</evidence>
<keyword evidence="6" id="KW-1185">Reference proteome</keyword>
<accession>A0A137RKT0</accession>
<dbReference type="PROSITE" id="PS52004">
    <property type="entry name" value="KS3_2"/>
    <property type="match status" value="1"/>
</dbReference>
<comment type="caution">
    <text evidence="5">The sequence shown here is derived from an EMBL/GenBank/DDBJ whole genome shotgun (WGS) entry which is preliminary data.</text>
</comment>
<proteinExistence type="inferred from homology"/>
<dbReference type="GO" id="GO:0006633">
    <property type="term" value="P:fatty acid biosynthetic process"/>
    <property type="evidence" value="ECO:0007669"/>
    <property type="project" value="TreeGrafter"/>
</dbReference>
<dbReference type="PANTHER" id="PTHR11712">
    <property type="entry name" value="POLYKETIDE SYNTHASE-RELATED"/>
    <property type="match status" value="1"/>
</dbReference>
<dbReference type="Pfam" id="PF00109">
    <property type="entry name" value="ketoacyl-synt"/>
    <property type="match status" value="1"/>
</dbReference>
<dbReference type="InterPro" id="IPR000794">
    <property type="entry name" value="Beta-ketoacyl_synthase"/>
</dbReference>
<dbReference type="EMBL" id="JRWG01000002">
    <property type="protein sequence ID" value="KXO00789.1"/>
    <property type="molecule type" value="Genomic_DNA"/>
</dbReference>
<dbReference type="SUPFAM" id="SSF53901">
    <property type="entry name" value="Thiolase-like"/>
    <property type="match status" value="2"/>
</dbReference>
<reference evidence="6" key="1">
    <citation type="submission" date="2014-10" db="EMBL/GenBank/DDBJ databases">
        <title>Genome sequencing of Vitellibacter sp. D-24.</title>
        <authorList>
            <person name="Thevarajoo S."/>
            <person name="Selvaratnam C."/>
            <person name="Goh K.M."/>
            <person name="Chong C.S."/>
        </authorList>
    </citation>
    <scope>NUCLEOTIDE SEQUENCE [LARGE SCALE GENOMIC DNA]</scope>
    <source>
        <strain evidence="6">D-24</strain>
    </source>
</reference>
<dbReference type="PANTHER" id="PTHR11712:SF336">
    <property type="entry name" value="3-OXOACYL-[ACYL-CARRIER-PROTEIN] SYNTHASE, MITOCHONDRIAL"/>
    <property type="match status" value="1"/>
</dbReference>
<name>A0A137RKT0_9FLAO</name>